<comment type="caution">
    <text evidence="3">The sequence shown here is derived from an EMBL/GenBank/DDBJ whole genome shotgun (WGS) entry which is preliminary data.</text>
</comment>
<evidence type="ECO:0000313" key="3">
    <source>
        <dbReference type="EMBL" id="MBY8889481.1"/>
    </source>
</evidence>
<dbReference type="RefSeq" id="WP_222982830.1">
    <property type="nucleotide sequence ID" value="NZ_JAINVZ010000071.1"/>
</dbReference>
<dbReference type="Gene3D" id="2.60.40.2230">
    <property type="entry name" value="Uncharacterised protein YcnI-like PF07987, DUF1775"/>
    <property type="match status" value="1"/>
</dbReference>
<feature type="compositionally biased region" description="Basic and acidic residues" evidence="1">
    <location>
        <begin position="1"/>
        <end position="10"/>
    </location>
</feature>
<evidence type="ECO:0000259" key="2">
    <source>
        <dbReference type="Pfam" id="PF07987"/>
    </source>
</evidence>
<feature type="non-terminal residue" evidence="3">
    <location>
        <position position="1"/>
    </location>
</feature>
<dbReference type="EMBL" id="JAINVZ010000071">
    <property type="protein sequence ID" value="MBY8889481.1"/>
    <property type="molecule type" value="Genomic_DNA"/>
</dbReference>
<feature type="non-terminal residue" evidence="3">
    <location>
        <position position="144"/>
    </location>
</feature>
<reference evidence="3 4" key="1">
    <citation type="submission" date="2021-08" db="EMBL/GenBank/DDBJ databases">
        <title>Streptomyces sp. PTM05 isolated from lichen.</title>
        <authorList>
            <person name="Somphong A."/>
            <person name="Phongsopitanun W."/>
            <person name="Tanasupawat S."/>
        </authorList>
    </citation>
    <scope>NUCLEOTIDE SEQUENCE [LARGE SCALE GENOMIC DNA]</scope>
    <source>
        <strain evidence="3 4">Ptm05</strain>
    </source>
</reference>
<feature type="region of interest" description="Disordered" evidence="1">
    <location>
        <begin position="1"/>
        <end position="21"/>
    </location>
</feature>
<dbReference type="Pfam" id="PF07987">
    <property type="entry name" value="DUF1775"/>
    <property type="match status" value="1"/>
</dbReference>
<evidence type="ECO:0000313" key="4">
    <source>
        <dbReference type="Proteomes" id="UP001198565"/>
    </source>
</evidence>
<dbReference type="InterPro" id="IPR012533">
    <property type="entry name" value="YcnI-copper_dom"/>
</dbReference>
<gene>
    <name evidence="3" type="ORF">K7472_32285</name>
</gene>
<evidence type="ECO:0000256" key="1">
    <source>
        <dbReference type="SAM" id="MobiDB-lite"/>
    </source>
</evidence>
<protein>
    <submittedName>
        <fullName evidence="3">YcnI family protein</fullName>
    </submittedName>
</protein>
<sequence length="144" mass="15643">HPDSYPRGSEDGTITFRVPNEEDHADTTKVDVYFPAGQPIPSVLVSPVPGWTAQVKSVDLKTPIKTDDGDITTAVSEIVWTGGRIAPGQYQDFTVAFGQLPTTGGQLVFKALQTYSDGDIVRWIDEQQPGQPEPEHPAPTLKLT</sequence>
<name>A0ABS7R231_9ACTN</name>
<feature type="domain" description="YncI copper-binding" evidence="2">
    <location>
        <begin position="12"/>
        <end position="143"/>
    </location>
</feature>
<keyword evidence="4" id="KW-1185">Reference proteome</keyword>
<proteinExistence type="predicted"/>
<dbReference type="CDD" id="cd08545">
    <property type="entry name" value="YcnI_like"/>
    <property type="match status" value="1"/>
</dbReference>
<dbReference type="InterPro" id="IPR038507">
    <property type="entry name" value="YcnI-like_sf"/>
</dbReference>
<accession>A0ABS7R231</accession>
<dbReference type="Proteomes" id="UP001198565">
    <property type="component" value="Unassembled WGS sequence"/>
</dbReference>
<organism evidence="3 4">
    <name type="scientific">Streptantibioticus parmotrematis</name>
    <dbReference type="NCBI Taxonomy" id="2873249"/>
    <lineage>
        <taxon>Bacteria</taxon>
        <taxon>Bacillati</taxon>
        <taxon>Actinomycetota</taxon>
        <taxon>Actinomycetes</taxon>
        <taxon>Kitasatosporales</taxon>
        <taxon>Streptomycetaceae</taxon>
        <taxon>Streptantibioticus</taxon>
    </lineage>
</organism>